<keyword evidence="4" id="KW-1185">Reference proteome</keyword>
<gene>
    <name evidence="3" type="ORF">DFR24_1391</name>
</gene>
<comment type="similarity">
    <text evidence="1">Belongs to the histone deacetylase family.</text>
</comment>
<dbReference type="AlphaFoldDB" id="A0A4R7PD05"/>
<dbReference type="InterPro" id="IPR023801">
    <property type="entry name" value="His_deacetylse_dom"/>
</dbReference>
<feature type="domain" description="Histone deacetylase" evidence="2">
    <location>
        <begin position="25"/>
        <end position="300"/>
    </location>
</feature>
<dbReference type="CDD" id="cd11599">
    <property type="entry name" value="HDAC_classII_2"/>
    <property type="match status" value="1"/>
</dbReference>
<dbReference type="RefSeq" id="WP_246051538.1">
    <property type="nucleotide sequence ID" value="NZ_MWIN01000004.1"/>
</dbReference>
<dbReference type="EMBL" id="SOBT01000008">
    <property type="protein sequence ID" value="TDU32003.1"/>
    <property type="molecule type" value="Genomic_DNA"/>
</dbReference>
<evidence type="ECO:0000313" key="3">
    <source>
        <dbReference type="EMBL" id="TDU32003.1"/>
    </source>
</evidence>
<evidence type="ECO:0000256" key="1">
    <source>
        <dbReference type="ARBA" id="ARBA00005947"/>
    </source>
</evidence>
<dbReference type="GO" id="GO:0004407">
    <property type="term" value="F:histone deacetylase activity"/>
    <property type="evidence" value="ECO:0007669"/>
    <property type="project" value="TreeGrafter"/>
</dbReference>
<dbReference type="InterPro" id="IPR037138">
    <property type="entry name" value="His_deacetylse_dom_sf"/>
</dbReference>
<proteinExistence type="inferred from homology"/>
<dbReference type="InterPro" id="IPR023696">
    <property type="entry name" value="Ureohydrolase_dom_sf"/>
</dbReference>
<evidence type="ECO:0000313" key="4">
    <source>
        <dbReference type="Proteomes" id="UP000295341"/>
    </source>
</evidence>
<reference evidence="3 4" key="1">
    <citation type="submission" date="2019-03" db="EMBL/GenBank/DDBJ databases">
        <title>Genomic Encyclopedia of Type Strains, Phase IV (KMG-IV): sequencing the most valuable type-strain genomes for metagenomic binning, comparative biology and taxonomic classification.</title>
        <authorList>
            <person name="Goeker M."/>
        </authorList>
    </citation>
    <scope>NUCLEOTIDE SEQUENCE [LARGE SCALE GENOMIC DNA]</scope>
    <source>
        <strain evidence="3 4">DSM 26377</strain>
    </source>
</reference>
<name>A0A4R7PD05_9GAMM</name>
<accession>A0A4R7PD05</accession>
<dbReference type="GO" id="GO:0040029">
    <property type="term" value="P:epigenetic regulation of gene expression"/>
    <property type="evidence" value="ECO:0007669"/>
    <property type="project" value="TreeGrafter"/>
</dbReference>
<dbReference type="Proteomes" id="UP000295341">
    <property type="component" value="Unassembled WGS sequence"/>
</dbReference>
<dbReference type="PANTHER" id="PTHR10625:SF10">
    <property type="entry name" value="HISTONE DEACETYLASE HDAC1"/>
    <property type="match status" value="1"/>
</dbReference>
<sequence>MSIAATTPLWITHEACLRHDMGRGHPESPDRLAAIEDRLRACGTMDFFRRELAPLATHEQLLRVHGEAHLGAMLRGARVIDGDTIQTEETLEAALRAAGAVVHGVEQVMAGHASFAFCAVRPPGHHAERDRAMGFCFFNNAAVGAAHALAQGLERVAVIDFDVHYGNGTADIIRRDPRICMYSTYQDPLYPHWPGAKDAPNLIDAPLHARAGSESFRAAVTEHWLPAMERQQPQLIIVSAGFDAHERDPLADLRLTYDDYHWIGAVLRDVAAECCEGRVVATLEGGYDLHALARSVESFTHPFLGL</sequence>
<comment type="caution">
    <text evidence="3">The sequence shown here is derived from an EMBL/GenBank/DDBJ whole genome shotgun (WGS) entry which is preliminary data.</text>
</comment>
<dbReference type="PANTHER" id="PTHR10625">
    <property type="entry name" value="HISTONE DEACETYLASE HDAC1-RELATED"/>
    <property type="match status" value="1"/>
</dbReference>
<dbReference type="PRINTS" id="PR01270">
    <property type="entry name" value="HDASUPER"/>
</dbReference>
<dbReference type="Gene3D" id="3.40.800.20">
    <property type="entry name" value="Histone deacetylase domain"/>
    <property type="match status" value="1"/>
</dbReference>
<protein>
    <submittedName>
        <fullName evidence="3">Acetoin utilization deacetylase AcuC-like enzyme</fullName>
    </submittedName>
</protein>
<dbReference type="SUPFAM" id="SSF52768">
    <property type="entry name" value="Arginase/deacetylase"/>
    <property type="match status" value="1"/>
</dbReference>
<dbReference type="InterPro" id="IPR000286">
    <property type="entry name" value="HDACs"/>
</dbReference>
<evidence type="ECO:0000259" key="2">
    <source>
        <dbReference type="Pfam" id="PF00850"/>
    </source>
</evidence>
<dbReference type="Pfam" id="PF00850">
    <property type="entry name" value="Hist_deacetyl"/>
    <property type="match status" value="1"/>
</dbReference>
<organism evidence="3 4">
    <name type="scientific">Panacagrimonas perspica</name>
    <dbReference type="NCBI Taxonomy" id="381431"/>
    <lineage>
        <taxon>Bacteria</taxon>
        <taxon>Pseudomonadati</taxon>
        <taxon>Pseudomonadota</taxon>
        <taxon>Gammaproteobacteria</taxon>
        <taxon>Nevskiales</taxon>
        <taxon>Nevskiaceae</taxon>
        <taxon>Panacagrimonas</taxon>
    </lineage>
</organism>